<keyword evidence="3" id="KW-1185">Reference proteome</keyword>
<organism evidence="2 3">
    <name type="scientific">Amborella trichopoda</name>
    <dbReference type="NCBI Taxonomy" id="13333"/>
    <lineage>
        <taxon>Eukaryota</taxon>
        <taxon>Viridiplantae</taxon>
        <taxon>Streptophyta</taxon>
        <taxon>Embryophyta</taxon>
        <taxon>Tracheophyta</taxon>
        <taxon>Spermatophyta</taxon>
        <taxon>Magnoliopsida</taxon>
        <taxon>Amborellales</taxon>
        <taxon>Amborellaceae</taxon>
        <taxon>Amborella</taxon>
    </lineage>
</organism>
<sequence>MKGVLTEALAEVHAGGSRRGRGARLSQILSLAVEQLLAQGEPSQPLAQLARASRLASQPLAQPPAPLAASRARASSLSRNFSQPHKPSRRGNLSQPPSSQPLAQPLAQSPAPLAASRARASSLSRNFSQPLASRATSRSLTNLLVEATSRSLQALSLSRSLSLSHQHLSQPLV</sequence>
<reference evidence="3" key="1">
    <citation type="journal article" date="2013" name="Science">
        <title>The Amborella genome and the evolution of flowering plants.</title>
        <authorList>
            <consortium name="Amborella Genome Project"/>
        </authorList>
    </citation>
    <scope>NUCLEOTIDE SEQUENCE [LARGE SCALE GENOMIC DNA]</scope>
</reference>
<feature type="compositionally biased region" description="Low complexity" evidence="1">
    <location>
        <begin position="67"/>
        <end position="79"/>
    </location>
</feature>
<proteinExistence type="predicted"/>
<accession>W1PY79</accession>
<feature type="region of interest" description="Disordered" evidence="1">
    <location>
        <begin position="57"/>
        <end position="132"/>
    </location>
</feature>
<dbReference type="AlphaFoldDB" id="W1PY79"/>
<gene>
    <name evidence="2" type="ORF">AMTR_s00040p00227940</name>
</gene>
<evidence type="ECO:0000313" key="3">
    <source>
        <dbReference type="Proteomes" id="UP000017836"/>
    </source>
</evidence>
<evidence type="ECO:0000313" key="2">
    <source>
        <dbReference type="EMBL" id="ERN13228.1"/>
    </source>
</evidence>
<name>W1PY79_AMBTC</name>
<dbReference type="HOGENOM" id="CLU_1847827_0_0_1"/>
<dbReference type="EMBL" id="KI392591">
    <property type="protein sequence ID" value="ERN13228.1"/>
    <property type="molecule type" value="Genomic_DNA"/>
</dbReference>
<protein>
    <submittedName>
        <fullName evidence="2">Uncharacterized protein</fullName>
    </submittedName>
</protein>
<evidence type="ECO:0000256" key="1">
    <source>
        <dbReference type="SAM" id="MobiDB-lite"/>
    </source>
</evidence>
<feature type="compositionally biased region" description="Low complexity" evidence="1">
    <location>
        <begin position="93"/>
        <end position="125"/>
    </location>
</feature>
<dbReference type="Gramene" id="ERN13228">
    <property type="protein sequence ID" value="ERN13228"/>
    <property type="gene ID" value="AMTR_s00040p00227940"/>
</dbReference>
<dbReference type="Proteomes" id="UP000017836">
    <property type="component" value="Unassembled WGS sequence"/>
</dbReference>